<proteinExistence type="inferred from homology"/>
<dbReference type="InterPro" id="IPR043128">
    <property type="entry name" value="Rev_trsase/Diguanyl_cyclase"/>
</dbReference>
<evidence type="ECO:0000256" key="6">
    <source>
        <dbReference type="ARBA" id="ARBA00023204"/>
    </source>
</evidence>
<evidence type="ECO:0000256" key="3">
    <source>
        <dbReference type="ARBA" id="ARBA00012417"/>
    </source>
</evidence>
<protein>
    <recommendedName>
        <fullName evidence="3">DNA-directed DNA polymerase</fullName>
        <ecNumber evidence="3">2.7.7.7</ecNumber>
    </recommendedName>
</protein>
<organism evidence="11 12">
    <name type="scientific">Candidatus Scatocola faecipullorum</name>
    <dbReference type="NCBI Taxonomy" id="2840917"/>
    <lineage>
        <taxon>Bacteria</taxon>
        <taxon>Pseudomonadati</taxon>
        <taxon>Pseudomonadota</taxon>
        <taxon>Alphaproteobacteria</taxon>
        <taxon>Rhodospirillales</taxon>
        <taxon>Rhodospirillaceae</taxon>
        <taxon>Rhodospirillaceae incertae sedis</taxon>
        <taxon>Candidatus Scatocola</taxon>
    </lineage>
</organism>
<feature type="domain" description="UmuC" evidence="10">
    <location>
        <begin position="2"/>
        <end position="183"/>
    </location>
</feature>
<comment type="subunit">
    <text evidence="2">Monomer.</text>
</comment>
<keyword evidence="4" id="KW-0227">DNA damage</keyword>
<dbReference type="EC" id="2.7.7.7" evidence="3"/>
<dbReference type="GO" id="GO:0042276">
    <property type="term" value="P:error-prone translesion synthesis"/>
    <property type="evidence" value="ECO:0007669"/>
    <property type="project" value="TreeGrafter"/>
</dbReference>
<dbReference type="InterPro" id="IPR043502">
    <property type="entry name" value="DNA/RNA_pol_sf"/>
</dbReference>
<dbReference type="Gene3D" id="3.30.70.270">
    <property type="match status" value="1"/>
</dbReference>
<dbReference type="Proteomes" id="UP000824107">
    <property type="component" value="Unassembled WGS sequence"/>
</dbReference>
<dbReference type="InterPro" id="IPR017961">
    <property type="entry name" value="DNA_pol_Y-fam_little_finger"/>
</dbReference>
<dbReference type="GO" id="GO:0005829">
    <property type="term" value="C:cytosol"/>
    <property type="evidence" value="ECO:0007669"/>
    <property type="project" value="TreeGrafter"/>
</dbReference>
<dbReference type="PROSITE" id="PS50173">
    <property type="entry name" value="UMUC"/>
    <property type="match status" value="1"/>
</dbReference>
<dbReference type="PANTHER" id="PTHR11076:SF34">
    <property type="entry name" value="PROTEIN UMUC"/>
    <property type="match status" value="1"/>
</dbReference>
<reference evidence="11" key="2">
    <citation type="journal article" date="2021" name="PeerJ">
        <title>Extensive microbial diversity within the chicken gut microbiome revealed by metagenomics and culture.</title>
        <authorList>
            <person name="Gilroy R."/>
            <person name="Ravi A."/>
            <person name="Getino M."/>
            <person name="Pursley I."/>
            <person name="Horton D.L."/>
            <person name="Alikhan N.F."/>
            <person name="Baker D."/>
            <person name="Gharbi K."/>
            <person name="Hall N."/>
            <person name="Watson M."/>
            <person name="Adriaenssens E.M."/>
            <person name="Foster-Nyarko E."/>
            <person name="Jarju S."/>
            <person name="Secka A."/>
            <person name="Antonio M."/>
            <person name="Oren A."/>
            <person name="Chaudhuri R.R."/>
            <person name="La Ragione R."/>
            <person name="Hildebrand F."/>
            <person name="Pallen M.J."/>
        </authorList>
    </citation>
    <scope>NUCLEOTIDE SEQUENCE</scope>
    <source>
        <strain evidence="11">ChiW3-316</strain>
    </source>
</reference>
<accession>A0A9D1M2P7</accession>
<dbReference type="InterPro" id="IPR050116">
    <property type="entry name" value="DNA_polymerase-Y"/>
</dbReference>
<evidence type="ECO:0000256" key="7">
    <source>
        <dbReference type="ARBA" id="ARBA00023236"/>
    </source>
</evidence>
<dbReference type="EMBL" id="DVNC01000002">
    <property type="protein sequence ID" value="HIU52472.1"/>
    <property type="molecule type" value="Genomic_DNA"/>
</dbReference>
<comment type="function">
    <text evidence="8">Poorly processive, error-prone DNA polymerase involved in untargeted mutagenesis. Copies undamaged DNA at stalled replication forks, which arise in vivo from mismatched or misaligned primer ends. These misaligned primers can be extended by PolIV. Exhibits no 3'-5' exonuclease (proofreading) activity. May be involved in translesional synthesis, in conjunction with the beta clamp from PolIII.</text>
</comment>
<dbReference type="GO" id="GO:0003887">
    <property type="term" value="F:DNA-directed DNA polymerase activity"/>
    <property type="evidence" value="ECO:0007669"/>
    <property type="project" value="TreeGrafter"/>
</dbReference>
<evidence type="ECO:0000259" key="10">
    <source>
        <dbReference type="PROSITE" id="PS50173"/>
    </source>
</evidence>
<dbReference type="Gene3D" id="3.40.1170.60">
    <property type="match status" value="1"/>
</dbReference>
<keyword evidence="7" id="KW-0742">SOS response</keyword>
<reference evidence="11" key="1">
    <citation type="submission" date="2020-10" db="EMBL/GenBank/DDBJ databases">
        <authorList>
            <person name="Gilroy R."/>
        </authorList>
    </citation>
    <scope>NUCLEOTIDE SEQUENCE</scope>
    <source>
        <strain evidence="11">ChiW3-316</strain>
    </source>
</reference>
<dbReference type="AlphaFoldDB" id="A0A9D1M2P7"/>
<keyword evidence="6" id="KW-0234">DNA repair</keyword>
<keyword evidence="5" id="KW-0741">SOS mutagenesis</keyword>
<dbReference type="GO" id="GO:0006281">
    <property type="term" value="P:DNA repair"/>
    <property type="evidence" value="ECO:0007669"/>
    <property type="project" value="UniProtKB-KW"/>
</dbReference>
<evidence type="ECO:0000256" key="9">
    <source>
        <dbReference type="ARBA" id="ARBA00049244"/>
    </source>
</evidence>
<dbReference type="GO" id="GO:0009432">
    <property type="term" value="P:SOS response"/>
    <property type="evidence" value="ECO:0007669"/>
    <property type="project" value="UniProtKB-KW"/>
</dbReference>
<dbReference type="PANTHER" id="PTHR11076">
    <property type="entry name" value="DNA REPAIR POLYMERASE UMUC / TRANSFERASE FAMILY MEMBER"/>
    <property type="match status" value="1"/>
</dbReference>
<dbReference type="InterPro" id="IPR025188">
    <property type="entry name" value="DUF4113"/>
</dbReference>
<evidence type="ECO:0000313" key="11">
    <source>
        <dbReference type="EMBL" id="HIU52472.1"/>
    </source>
</evidence>
<evidence type="ECO:0000256" key="2">
    <source>
        <dbReference type="ARBA" id="ARBA00011245"/>
    </source>
</evidence>
<dbReference type="Pfam" id="PF13438">
    <property type="entry name" value="DUF4113"/>
    <property type="match status" value="1"/>
</dbReference>
<gene>
    <name evidence="11" type="ORF">IAD20_00135</name>
</gene>
<evidence type="ECO:0000256" key="1">
    <source>
        <dbReference type="ARBA" id="ARBA00010945"/>
    </source>
</evidence>
<comment type="catalytic activity">
    <reaction evidence="9">
        <text>DNA(n) + a 2'-deoxyribonucleoside 5'-triphosphate = DNA(n+1) + diphosphate</text>
        <dbReference type="Rhea" id="RHEA:22508"/>
        <dbReference type="Rhea" id="RHEA-COMP:17339"/>
        <dbReference type="Rhea" id="RHEA-COMP:17340"/>
        <dbReference type="ChEBI" id="CHEBI:33019"/>
        <dbReference type="ChEBI" id="CHEBI:61560"/>
        <dbReference type="ChEBI" id="CHEBI:173112"/>
        <dbReference type="EC" id="2.7.7.7"/>
    </reaction>
</comment>
<evidence type="ECO:0000256" key="4">
    <source>
        <dbReference type="ARBA" id="ARBA00022763"/>
    </source>
</evidence>
<dbReference type="SUPFAM" id="SSF56672">
    <property type="entry name" value="DNA/RNA polymerases"/>
    <property type="match status" value="1"/>
</dbReference>
<dbReference type="CDD" id="cd01700">
    <property type="entry name" value="PolY_Pol_V_umuC"/>
    <property type="match status" value="1"/>
</dbReference>
<evidence type="ECO:0000256" key="8">
    <source>
        <dbReference type="ARBA" id="ARBA00025589"/>
    </source>
</evidence>
<dbReference type="GO" id="GO:0003684">
    <property type="term" value="F:damaged DNA binding"/>
    <property type="evidence" value="ECO:0007669"/>
    <property type="project" value="InterPro"/>
</dbReference>
<name>A0A9D1M2P7_9PROT</name>
<comment type="caution">
    <text evidence="11">The sequence shown here is derived from an EMBL/GenBank/DDBJ whole genome shotgun (WGS) entry which is preliminary data.</text>
</comment>
<dbReference type="Pfam" id="PF11799">
    <property type="entry name" value="IMS_C"/>
    <property type="match status" value="1"/>
</dbReference>
<dbReference type="InterPro" id="IPR001126">
    <property type="entry name" value="UmuC"/>
</dbReference>
<evidence type="ECO:0000256" key="5">
    <source>
        <dbReference type="ARBA" id="ARBA00023199"/>
    </source>
</evidence>
<comment type="similarity">
    <text evidence="1">Belongs to the DNA polymerase type-Y family.</text>
</comment>
<dbReference type="Pfam" id="PF00817">
    <property type="entry name" value="IMS"/>
    <property type="match status" value="1"/>
</dbReference>
<dbReference type="Gene3D" id="1.10.150.20">
    <property type="entry name" value="5' to 3' exonuclease, C-terminal subdomain"/>
    <property type="match status" value="1"/>
</dbReference>
<sequence length="416" mass="47626">MFMLIDCDNFFVSCERIFRPGLKNRPVVVLSSNDGCVIARSYEAKSLDIPMGVPFFKVKSFLEKHNGTWLSCNHELYSSISARVMNLIRSYFPEMEIYSIDEAFVRIDDREDYIRVALMIRQAVLKQIGISVSVGIAPSKTLCKLAGDLAKKQSVGKIFALTTPADILPRLQQLDIKDIWGIGRHLNKKLNFMGIFTAADLVKAPLKMLRAKFGITLERTVRELNGISCVEMEEAEHQKSILCSRSFESELNNYEQIRTAIAEFVDSAARRLRGQQALAGGIITFICTNRFRNDRPQYSNSQLICLPEPSNNTARFLQAMDKGLKQIYRPAFRYKRAGIILTDIRAEDDPQTDFFQTPQANLKERRLMQVFDELNNRMGKRTVYFGLQPPKQISFVRHDFCSPCYTTRWNELAAVR</sequence>
<evidence type="ECO:0000313" key="12">
    <source>
        <dbReference type="Proteomes" id="UP000824107"/>
    </source>
</evidence>